<dbReference type="EMBL" id="JACMSC010000003">
    <property type="protein sequence ID" value="KAG6528439.1"/>
    <property type="molecule type" value="Genomic_DNA"/>
</dbReference>
<name>A0A8J5LZP2_ZINOF</name>
<gene>
    <name evidence="2" type="ORF">ZIOFF_010614</name>
</gene>
<reference evidence="2 3" key="1">
    <citation type="submission" date="2020-08" db="EMBL/GenBank/DDBJ databases">
        <title>Plant Genome Project.</title>
        <authorList>
            <person name="Zhang R.-G."/>
        </authorList>
    </citation>
    <scope>NUCLEOTIDE SEQUENCE [LARGE SCALE GENOMIC DNA]</scope>
    <source>
        <tissue evidence="2">Rhizome</tissue>
    </source>
</reference>
<evidence type="ECO:0000313" key="3">
    <source>
        <dbReference type="Proteomes" id="UP000734854"/>
    </source>
</evidence>
<keyword evidence="3" id="KW-1185">Reference proteome</keyword>
<accession>A0A8J5LZP2</accession>
<proteinExistence type="predicted"/>
<protein>
    <submittedName>
        <fullName evidence="2">Uncharacterized protein</fullName>
    </submittedName>
</protein>
<dbReference type="Proteomes" id="UP000734854">
    <property type="component" value="Unassembled WGS sequence"/>
</dbReference>
<feature type="region of interest" description="Disordered" evidence="1">
    <location>
        <begin position="1"/>
        <end position="23"/>
    </location>
</feature>
<evidence type="ECO:0000313" key="2">
    <source>
        <dbReference type="EMBL" id="KAG6528439.1"/>
    </source>
</evidence>
<sequence>MSERSRSTEFVDRPQPKDDGVISSPNVMRIINEPTASTKLRYSHVAYLVEEESAHSVILHGMVVDLVPGHSFSKSMEKCLRGVKMDNSNVHDVMLAD</sequence>
<evidence type="ECO:0000256" key="1">
    <source>
        <dbReference type="SAM" id="MobiDB-lite"/>
    </source>
</evidence>
<feature type="compositionally biased region" description="Basic and acidic residues" evidence="1">
    <location>
        <begin position="1"/>
        <end position="20"/>
    </location>
</feature>
<dbReference type="AlphaFoldDB" id="A0A8J5LZP2"/>
<organism evidence="2 3">
    <name type="scientific">Zingiber officinale</name>
    <name type="common">Ginger</name>
    <name type="synonym">Amomum zingiber</name>
    <dbReference type="NCBI Taxonomy" id="94328"/>
    <lineage>
        <taxon>Eukaryota</taxon>
        <taxon>Viridiplantae</taxon>
        <taxon>Streptophyta</taxon>
        <taxon>Embryophyta</taxon>
        <taxon>Tracheophyta</taxon>
        <taxon>Spermatophyta</taxon>
        <taxon>Magnoliopsida</taxon>
        <taxon>Liliopsida</taxon>
        <taxon>Zingiberales</taxon>
        <taxon>Zingiberaceae</taxon>
        <taxon>Zingiber</taxon>
    </lineage>
</organism>
<comment type="caution">
    <text evidence="2">The sequence shown here is derived from an EMBL/GenBank/DDBJ whole genome shotgun (WGS) entry which is preliminary data.</text>
</comment>